<dbReference type="PANTHER" id="PTHR23403">
    <property type="entry name" value="TREHALASE"/>
    <property type="match status" value="1"/>
</dbReference>
<reference evidence="4" key="1">
    <citation type="submission" date="2021-06" db="EMBL/GenBank/DDBJ databases">
        <authorList>
            <person name="Kallberg Y."/>
            <person name="Tangrot J."/>
            <person name="Rosling A."/>
        </authorList>
    </citation>
    <scope>NUCLEOTIDE SEQUENCE</scope>
    <source>
        <strain evidence="4">AZ414A</strain>
    </source>
</reference>
<accession>A0A9N8YXS2</accession>
<evidence type="ECO:0000313" key="4">
    <source>
        <dbReference type="EMBL" id="CAG8454832.1"/>
    </source>
</evidence>
<dbReference type="EC" id="3.2.1.28" evidence="2"/>
<evidence type="ECO:0000256" key="1">
    <source>
        <dbReference type="ARBA" id="ARBA00005615"/>
    </source>
</evidence>
<keyword evidence="2" id="KW-0378">Hydrolase</keyword>
<dbReference type="EMBL" id="CAJVPK010000127">
    <property type="protein sequence ID" value="CAG8454832.1"/>
    <property type="molecule type" value="Genomic_DNA"/>
</dbReference>
<dbReference type="PRINTS" id="PR00744">
    <property type="entry name" value="GLHYDRLASE37"/>
</dbReference>
<dbReference type="InterPro" id="IPR001661">
    <property type="entry name" value="Glyco_hydro_37"/>
</dbReference>
<dbReference type="SUPFAM" id="SSF48208">
    <property type="entry name" value="Six-hairpin glycosidases"/>
    <property type="match status" value="1"/>
</dbReference>
<name>A0A9N8YXS2_9GLOM</name>
<dbReference type="InterPro" id="IPR012341">
    <property type="entry name" value="6hp_glycosidase-like_sf"/>
</dbReference>
<feature type="signal peptide" evidence="3">
    <location>
        <begin position="1"/>
        <end position="17"/>
    </location>
</feature>
<comment type="similarity">
    <text evidence="1 2">Belongs to the glycosyl hydrolase 37 family.</text>
</comment>
<protein>
    <recommendedName>
        <fullName evidence="2">Trehalase</fullName>
        <ecNumber evidence="2">3.2.1.28</ecNumber>
    </recommendedName>
    <alternativeName>
        <fullName evidence="2">Alpha-trehalose glucohydrolase</fullName>
    </alternativeName>
</protein>
<comment type="catalytic activity">
    <reaction evidence="2">
        <text>alpha,alpha-trehalose + H2O = alpha-D-glucose + beta-D-glucose</text>
        <dbReference type="Rhea" id="RHEA:32675"/>
        <dbReference type="ChEBI" id="CHEBI:15377"/>
        <dbReference type="ChEBI" id="CHEBI:15903"/>
        <dbReference type="ChEBI" id="CHEBI:16551"/>
        <dbReference type="ChEBI" id="CHEBI:17925"/>
        <dbReference type="EC" id="3.2.1.28"/>
    </reaction>
</comment>
<feature type="chain" id="PRO_5040164984" description="Trehalase" evidence="3">
    <location>
        <begin position="18"/>
        <end position="569"/>
    </location>
</feature>
<comment type="caution">
    <text evidence="4">The sequence shown here is derived from an EMBL/GenBank/DDBJ whole genome shotgun (WGS) entry which is preliminary data.</text>
</comment>
<gene>
    <name evidence="4" type="ORF">DEBURN_LOCUS2355</name>
</gene>
<dbReference type="GO" id="GO:0004555">
    <property type="term" value="F:alpha,alpha-trehalase activity"/>
    <property type="evidence" value="ECO:0007669"/>
    <property type="project" value="UniProtKB-EC"/>
</dbReference>
<evidence type="ECO:0000256" key="3">
    <source>
        <dbReference type="SAM" id="SignalP"/>
    </source>
</evidence>
<dbReference type="AlphaFoldDB" id="A0A9N8YXS2"/>
<sequence>MVFLWCWCLKFILEAKGECDSQIYCSGSLLKKIQLSGIYGSKDFVDKPTIKPLDEVLAAASLLPENSTNDELQDFISTYFGPEGQELILANITNFNSTPSFLQKIKSPLLQEFAKHVHNYWPNLTRQVDLSFMCEGCVSSFIALNRTFVIPGGIFREIYYWDSYFIIEGLLVSELYDIAKNMILNLLDLVEIYANGSRIYYLNRSQPPLLVQMVKIYYQATNDTALLYDAFPILIKEYNFWRKNNSIRIVSPESKKLYTLNRYIVNNNAPRPEGYLDDFNIVELNNTLNSTAREELYADLAAGAESGWDFSSRWVKELFKNSSTDDNNYEILRTLNTDAIIPVDLNSILYMNEITLSEFSEKIGEEKMINTFKNAAKKRLEGITDLFWDEELELFMDYNISNFITNSTTILDTFSYITNLLSKYPGSPPITLINSGLQWDFPNSWPPLNYVLIKGLINFHNYDDNDSESEIKEFIMNLTKNLSQRYVDSVLCTWYSTGGSIPGYLNKLSGVKDTGHIFEKYNTLDLSLPGGGGGYDVQVGFGWTNGVLLWIFSNFGDILKEPECLSDLT</sequence>
<evidence type="ECO:0000313" key="5">
    <source>
        <dbReference type="Proteomes" id="UP000789706"/>
    </source>
</evidence>
<organism evidence="4 5">
    <name type="scientific">Diversispora eburnea</name>
    <dbReference type="NCBI Taxonomy" id="1213867"/>
    <lineage>
        <taxon>Eukaryota</taxon>
        <taxon>Fungi</taxon>
        <taxon>Fungi incertae sedis</taxon>
        <taxon>Mucoromycota</taxon>
        <taxon>Glomeromycotina</taxon>
        <taxon>Glomeromycetes</taxon>
        <taxon>Diversisporales</taxon>
        <taxon>Diversisporaceae</taxon>
        <taxon>Diversispora</taxon>
    </lineage>
</organism>
<dbReference type="PANTHER" id="PTHR23403:SF1">
    <property type="entry name" value="TREHALASE"/>
    <property type="match status" value="1"/>
</dbReference>
<dbReference type="Gene3D" id="1.50.10.10">
    <property type="match status" value="1"/>
</dbReference>
<keyword evidence="3" id="KW-0732">Signal</keyword>
<proteinExistence type="inferred from homology"/>
<evidence type="ECO:0000256" key="2">
    <source>
        <dbReference type="RuleBase" id="RU361180"/>
    </source>
</evidence>
<keyword evidence="2" id="KW-0326">Glycosidase</keyword>
<dbReference type="Pfam" id="PF01204">
    <property type="entry name" value="Trehalase"/>
    <property type="match status" value="2"/>
</dbReference>
<dbReference type="InterPro" id="IPR008928">
    <property type="entry name" value="6-hairpin_glycosidase_sf"/>
</dbReference>
<dbReference type="OrthoDB" id="3542292at2759"/>
<dbReference type="GO" id="GO:0005993">
    <property type="term" value="P:trehalose catabolic process"/>
    <property type="evidence" value="ECO:0007669"/>
    <property type="project" value="TreeGrafter"/>
</dbReference>
<dbReference type="Proteomes" id="UP000789706">
    <property type="component" value="Unassembled WGS sequence"/>
</dbReference>
<keyword evidence="5" id="KW-1185">Reference proteome</keyword>